<keyword evidence="4" id="KW-1003">Cell membrane</keyword>
<keyword evidence="6" id="KW-0808">Transferase</keyword>
<evidence type="ECO:0000256" key="12">
    <source>
        <dbReference type="SAM" id="Phobius"/>
    </source>
</evidence>
<keyword evidence="8 14" id="KW-0418">Kinase</keyword>
<evidence type="ECO:0000256" key="9">
    <source>
        <dbReference type="ARBA" id="ARBA00022989"/>
    </source>
</evidence>
<keyword evidence="11 12" id="KW-0472">Membrane</keyword>
<gene>
    <name evidence="14" type="ORF">SAMN04515677_103396</name>
</gene>
<evidence type="ECO:0000259" key="13">
    <source>
        <dbReference type="PROSITE" id="PS50109"/>
    </source>
</evidence>
<sequence length="335" mass="39098">MKLSKFLKDRGLFLSINLILALPIVLIMVAFKFKIELIAIIMFIWFVPLMSYILLEFNNKKKFYDELEDILANIDKKYLLSEIMKKPSNHEEEKIKDILTETNRSMREQINYYKNIQKEYQEYIETWVHEIKTPIASTMLIIENNEELVPYSMKNEIKKIENYIDQVLYYSRSNDVSKDYIIKKMDLEYVVRNVVKKNASDFINKKIAIDMHNLSGFVYSDSKWIEFIINQIISNSIKYSTTENPKVSIYSTKNENNTILTIKDNGVGISPKDLNRVFEKGFTGENGRLYGKSTGIGLYLCKKLCDKLGIGLTLNSIHNKGTEINIIFPIGRELK</sequence>
<dbReference type="EMBL" id="FNGW01000003">
    <property type="protein sequence ID" value="SDL78953.1"/>
    <property type="molecule type" value="Genomic_DNA"/>
</dbReference>
<dbReference type="Pfam" id="PF02518">
    <property type="entry name" value="HATPase_c"/>
    <property type="match status" value="1"/>
</dbReference>
<dbReference type="RefSeq" id="WP_092725082.1">
    <property type="nucleotide sequence ID" value="NZ_FNGW01000003.1"/>
</dbReference>
<dbReference type="InterPro" id="IPR004358">
    <property type="entry name" value="Sig_transdc_His_kin-like_C"/>
</dbReference>
<dbReference type="Proteomes" id="UP000199068">
    <property type="component" value="Unassembled WGS sequence"/>
</dbReference>
<dbReference type="PANTHER" id="PTHR45453:SF2">
    <property type="entry name" value="HISTIDINE KINASE"/>
    <property type="match status" value="1"/>
</dbReference>
<evidence type="ECO:0000256" key="10">
    <source>
        <dbReference type="ARBA" id="ARBA00023012"/>
    </source>
</evidence>
<evidence type="ECO:0000256" key="1">
    <source>
        <dbReference type="ARBA" id="ARBA00000085"/>
    </source>
</evidence>
<dbReference type="Gene3D" id="3.30.565.10">
    <property type="entry name" value="Histidine kinase-like ATPase, C-terminal domain"/>
    <property type="match status" value="1"/>
</dbReference>
<keyword evidence="10" id="KW-0902">Two-component regulatory system</keyword>
<evidence type="ECO:0000256" key="6">
    <source>
        <dbReference type="ARBA" id="ARBA00022679"/>
    </source>
</evidence>
<dbReference type="SUPFAM" id="SSF55874">
    <property type="entry name" value="ATPase domain of HSP90 chaperone/DNA topoisomerase II/histidine kinase"/>
    <property type="match status" value="1"/>
</dbReference>
<dbReference type="SUPFAM" id="SSF47384">
    <property type="entry name" value="Homodimeric domain of signal transducing histidine kinase"/>
    <property type="match status" value="1"/>
</dbReference>
<keyword evidence="7 12" id="KW-0812">Transmembrane</keyword>
<keyword evidence="9 12" id="KW-1133">Transmembrane helix</keyword>
<dbReference type="GO" id="GO:0005886">
    <property type="term" value="C:plasma membrane"/>
    <property type="evidence" value="ECO:0007669"/>
    <property type="project" value="UniProtKB-SubCell"/>
</dbReference>
<reference evidence="14 15" key="1">
    <citation type="submission" date="2016-10" db="EMBL/GenBank/DDBJ databases">
        <authorList>
            <person name="de Groot N.N."/>
        </authorList>
    </citation>
    <scope>NUCLEOTIDE SEQUENCE [LARGE SCALE GENOMIC DNA]</scope>
    <source>
        <strain evidence="14 15">DSM 797</strain>
    </source>
</reference>
<keyword evidence="15" id="KW-1185">Reference proteome</keyword>
<evidence type="ECO:0000256" key="5">
    <source>
        <dbReference type="ARBA" id="ARBA00022553"/>
    </source>
</evidence>
<dbReference type="SMART" id="SM00387">
    <property type="entry name" value="HATPase_c"/>
    <property type="match status" value="1"/>
</dbReference>
<feature type="transmembrane region" description="Helical" evidence="12">
    <location>
        <begin position="37"/>
        <end position="55"/>
    </location>
</feature>
<evidence type="ECO:0000256" key="7">
    <source>
        <dbReference type="ARBA" id="ARBA00022692"/>
    </source>
</evidence>
<dbReference type="PRINTS" id="PR00344">
    <property type="entry name" value="BCTRLSENSOR"/>
</dbReference>
<evidence type="ECO:0000313" key="15">
    <source>
        <dbReference type="Proteomes" id="UP000199068"/>
    </source>
</evidence>
<dbReference type="InterPro" id="IPR003594">
    <property type="entry name" value="HATPase_dom"/>
</dbReference>
<protein>
    <recommendedName>
        <fullName evidence="3">histidine kinase</fullName>
        <ecNumber evidence="3">2.7.13.3</ecNumber>
    </recommendedName>
</protein>
<dbReference type="InterPro" id="IPR036097">
    <property type="entry name" value="HisK_dim/P_sf"/>
</dbReference>
<evidence type="ECO:0000313" key="14">
    <source>
        <dbReference type="EMBL" id="SDL78953.1"/>
    </source>
</evidence>
<dbReference type="EC" id="2.7.13.3" evidence="3"/>
<evidence type="ECO:0000256" key="2">
    <source>
        <dbReference type="ARBA" id="ARBA00004651"/>
    </source>
</evidence>
<dbReference type="GO" id="GO:0016036">
    <property type="term" value="P:cellular response to phosphate starvation"/>
    <property type="evidence" value="ECO:0007669"/>
    <property type="project" value="TreeGrafter"/>
</dbReference>
<name>A0A1G9MXV2_9FIRM</name>
<dbReference type="CDD" id="cd00082">
    <property type="entry name" value="HisKA"/>
    <property type="match status" value="1"/>
</dbReference>
<evidence type="ECO:0000256" key="3">
    <source>
        <dbReference type="ARBA" id="ARBA00012438"/>
    </source>
</evidence>
<dbReference type="PROSITE" id="PS50109">
    <property type="entry name" value="HIS_KIN"/>
    <property type="match status" value="1"/>
</dbReference>
<evidence type="ECO:0000256" key="4">
    <source>
        <dbReference type="ARBA" id="ARBA00022475"/>
    </source>
</evidence>
<dbReference type="InterPro" id="IPR036890">
    <property type="entry name" value="HATPase_C_sf"/>
</dbReference>
<dbReference type="InterPro" id="IPR050351">
    <property type="entry name" value="BphY/WalK/GraS-like"/>
</dbReference>
<evidence type="ECO:0000256" key="8">
    <source>
        <dbReference type="ARBA" id="ARBA00022777"/>
    </source>
</evidence>
<dbReference type="PANTHER" id="PTHR45453">
    <property type="entry name" value="PHOSPHATE REGULON SENSOR PROTEIN PHOR"/>
    <property type="match status" value="1"/>
</dbReference>
<comment type="catalytic activity">
    <reaction evidence="1">
        <text>ATP + protein L-histidine = ADP + protein N-phospho-L-histidine.</text>
        <dbReference type="EC" id="2.7.13.3"/>
    </reaction>
</comment>
<dbReference type="STRING" id="1121325.SAMN04515677_103396"/>
<organism evidence="14 15">
    <name type="scientific">Romboutsia lituseburensis DSM 797</name>
    <dbReference type="NCBI Taxonomy" id="1121325"/>
    <lineage>
        <taxon>Bacteria</taxon>
        <taxon>Bacillati</taxon>
        <taxon>Bacillota</taxon>
        <taxon>Clostridia</taxon>
        <taxon>Peptostreptococcales</taxon>
        <taxon>Peptostreptococcaceae</taxon>
        <taxon>Romboutsia</taxon>
    </lineage>
</organism>
<dbReference type="AlphaFoldDB" id="A0A1G9MXV2"/>
<evidence type="ECO:0000256" key="11">
    <source>
        <dbReference type="ARBA" id="ARBA00023136"/>
    </source>
</evidence>
<dbReference type="InterPro" id="IPR005467">
    <property type="entry name" value="His_kinase_dom"/>
</dbReference>
<keyword evidence="5" id="KW-0597">Phosphoprotein</keyword>
<dbReference type="GO" id="GO:0004721">
    <property type="term" value="F:phosphoprotein phosphatase activity"/>
    <property type="evidence" value="ECO:0007669"/>
    <property type="project" value="TreeGrafter"/>
</dbReference>
<dbReference type="InterPro" id="IPR003661">
    <property type="entry name" value="HisK_dim/P_dom"/>
</dbReference>
<proteinExistence type="predicted"/>
<feature type="transmembrane region" description="Helical" evidence="12">
    <location>
        <begin position="12"/>
        <end position="31"/>
    </location>
</feature>
<accession>A0A1G9MXV2</accession>
<comment type="subcellular location">
    <subcellularLocation>
        <location evidence="2">Cell membrane</location>
        <topology evidence="2">Multi-pass membrane protein</topology>
    </subcellularLocation>
</comment>
<dbReference type="GO" id="GO:0000155">
    <property type="term" value="F:phosphorelay sensor kinase activity"/>
    <property type="evidence" value="ECO:0007669"/>
    <property type="project" value="InterPro"/>
</dbReference>
<feature type="domain" description="Histidine kinase" evidence="13">
    <location>
        <begin position="126"/>
        <end position="332"/>
    </location>
</feature>